<dbReference type="GeneID" id="178766"/>
<proteinExistence type="evidence at protein level"/>
<dbReference type="HOGENOM" id="CLU_025088_0_0_1"/>
<keyword evidence="3" id="KW-0472">Membrane</keyword>
<protein>
    <submittedName>
        <fullName evidence="5">PAW domain-containing protein</fullName>
    </submittedName>
</protein>
<dbReference type="PaxDb" id="6239-C17B7.5"/>
<sequence>MSPQDPVYSQNDPLLLGNSNRSRSSVPWKATAKIATVFIGILFITSPIVFGLTGVVGKNNEHQHSSLANETSWNNATEYANLKNHSTSFTEMKKSLILNQNKNGTVADYATFEYNVTSDEYLRLNDDGTKIQPWIVKNIERKVKFYYFESISAIEQTAFIHKIEPNEDGVIYWKFELVDTPEMFVNQVTITMKYLYKIINNKGKAEMCIDDSLKNCSDLPKDDELMIFHPKFKTFFIGIKMFKREDFPETGWWDTSEMGSFSVKVGSQKRFYTNLYTETGGIVEAAPRSPSSFDEKLKYIVGINNFNMIQNFYSHPCSFKNFAQEKDFLLGIGYLKKIIPDEDAWIYWNINMHDDKKQLMHLQIEILQMQEIVNHGGIAEFCPNSLDNCMDIPTNGSLQFEKPPFDKFFIGIKMLNNMTTNHTNLPKIDNVGSFNVNGHWRLIRRREKFERQTEPIQLIPESGQNYIKFTYDVINNVYSHKNEDGSDILPTDVQSIERIVDDGNNEAFIQQEWPDESTGYIHWVFKLKNNGKSVKKVVIKMEGIDDILKEDAGIIEACSNYNINCTNIPTNKSLIMEYPVDMLYINVVLVENIRLFKTDVKDRMNVETFSIEVYWQETPETSTATTDVSQMTTTPRSIETTTPSTSNDTESNQDVISTPLLAWRQGHIDLGRISRENHVKFTYDVMRDTYSHTQLNGSSYVPYNVANIERVVDKRLNQVYLHRNDSKKDTYLNWVFDMTIDGKVVDKLTIKVPGMEQQQLGIRASLEICLIYGYEKCIAIPISGGLTIEYPQFSIFKIAYTCYENKEDNTDLILFKSELKEGLNVESLSVEVNWTTKGPLTNQTTLPT</sequence>
<dbReference type="SUPFAM" id="SSF49785">
    <property type="entry name" value="Galactose-binding domain-like"/>
    <property type="match status" value="4"/>
</dbReference>
<dbReference type="Pfam" id="PF04721">
    <property type="entry name" value="PAW"/>
    <property type="match status" value="1"/>
</dbReference>
<accession>O45155</accession>
<dbReference type="PROSITE" id="PS51398">
    <property type="entry name" value="PAW"/>
    <property type="match status" value="3"/>
</dbReference>
<dbReference type="PIR" id="G88996">
    <property type="entry name" value="G88996"/>
</dbReference>
<keyword evidence="8" id="KW-1267">Proteomics identification</keyword>
<dbReference type="PANTHER" id="PTHR48440">
    <property type="match status" value="1"/>
</dbReference>
<feature type="domain" description="PAW" evidence="4">
    <location>
        <begin position="429"/>
        <end position="618"/>
    </location>
</feature>
<dbReference type="Gene3D" id="2.60.120.1020">
    <property type="entry name" value="Peptide N glycanase, PAW domain"/>
    <property type="match status" value="3"/>
</dbReference>
<dbReference type="FunCoup" id="O45155">
    <property type="interactions" value="280"/>
</dbReference>
<evidence type="ECO:0007829" key="8">
    <source>
        <dbReference type="PeptideAtlas" id="O45155"/>
    </source>
</evidence>
<dbReference type="SMART" id="SM00613">
    <property type="entry name" value="PAW"/>
    <property type="match status" value="3"/>
</dbReference>
<evidence type="ECO:0000313" key="7">
    <source>
        <dbReference type="WormBase" id="C17B7.5"/>
    </source>
</evidence>
<dbReference type="InParanoid" id="O45155"/>
<dbReference type="PANTHER" id="PTHR48440:SF1">
    <property type="entry name" value="PAW DOMAIN-CONTAINING PROTEIN"/>
    <property type="match status" value="1"/>
</dbReference>
<feature type="domain" description="PAW" evidence="4">
    <location>
        <begin position="68"/>
        <end position="270"/>
    </location>
</feature>
<evidence type="ECO:0000313" key="6">
    <source>
        <dbReference type="Proteomes" id="UP000001940"/>
    </source>
</evidence>
<evidence type="ECO:0000256" key="1">
    <source>
        <dbReference type="PROSITE-ProRule" id="PRU00731"/>
    </source>
</evidence>
<dbReference type="RefSeq" id="NP_001309475.1">
    <property type="nucleotide sequence ID" value="NM_001322507.2"/>
</dbReference>
<dbReference type="AlphaFoldDB" id="O45155"/>
<keyword evidence="3" id="KW-0812">Transmembrane</keyword>
<feature type="compositionally biased region" description="Low complexity" evidence="2">
    <location>
        <begin position="632"/>
        <end position="646"/>
    </location>
</feature>
<name>O45155_CAEEL</name>
<dbReference type="UCSC" id="C17B7.5">
    <property type="organism name" value="c. elegans"/>
</dbReference>
<gene>
    <name evidence="5 7" type="ORF">C17B7.5</name>
    <name evidence="5" type="ORF">CELE_C17B7.5</name>
</gene>
<feature type="transmembrane region" description="Helical" evidence="3">
    <location>
        <begin position="30"/>
        <end position="56"/>
    </location>
</feature>
<evidence type="ECO:0000259" key="4">
    <source>
        <dbReference type="PROSITE" id="PS51398"/>
    </source>
</evidence>
<feature type="region of interest" description="Disordered" evidence="2">
    <location>
        <begin position="622"/>
        <end position="652"/>
    </location>
</feature>
<keyword evidence="6" id="KW-1185">Reference proteome</keyword>
<dbReference type="GO" id="GO:0005737">
    <property type="term" value="C:cytoplasm"/>
    <property type="evidence" value="ECO:0007669"/>
    <property type="project" value="InterPro"/>
</dbReference>
<dbReference type="CTD" id="178766"/>
<dbReference type="WormBase" id="C17B7.5">
    <property type="protein sequence ID" value="CE51529"/>
    <property type="gene ID" value="WBGene00015879"/>
</dbReference>
<keyword evidence="3" id="KW-1133">Transmembrane helix</keyword>
<dbReference type="AGR" id="WB:WBGene00015879"/>
<organism evidence="5 6">
    <name type="scientific">Caenorhabditis elegans</name>
    <dbReference type="NCBI Taxonomy" id="6239"/>
    <lineage>
        <taxon>Eukaryota</taxon>
        <taxon>Metazoa</taxon>
        <taxon>Ecdysozoa</taxon>
        <taxon>Nematoda</taxon>
        <taxon>Chromadorea</taxon>
        <taxon>Rhabditida</taxon>
        <taxon>Rhabditina</taxon>
        <taxon>Rhabditomorpha</taxon>
        <taxon>Rhabditoidea</taxon>
        <taxon>Rhabditidae</taxon>
        <taxon>Peloderinae</taxon>
        <taxon>Caenorhabditis</taxon>
    </lineage>
</organism>
<dbReference type="InterPro" id="IPR038680">
    <property type="entry name" value="PAW_sf"/>
</dbReference>
<dbReference type="FunFam" id="2.60.120.1020:FF:000004">
    <property type="entry name" value="Uncharacterized protein"/>
    <property type="match status" value="1"/>
</dbReference>
<dbReference type="KEGG" id="cel:CELE_C17B7.5"/>
<dbReference type="STRING" id="6239.C17B7.5.1"/>
<dbReference type="Proteomes" id="UP000001940">
    <property type="component" value="Chromosome V"/>
</dbReference>
<dbReference type="GO" id="GO:0006516">
    <property type="term" value="P:glycoprotein catabolic process"/>
    <property type="evidence" value="ECO:0007669"/>
    <property type="project" value="InterPro"/>
</dbReference>
<evidence type="ECO:0000256" key="2">
    <source>
        <dbReference type="SAM" id="MobiDB-lite"/>
    </source>
</evidence>
<evidence type="ECO:0000313" key="5">
    <source>
        <dbReference type="EMBL" id="CCD62955.2"/>
    </source>
</evidence>
<dbReference type="SMR" id="O45155"/>
<comment type="similarity">
    <text evidence="1">Belongs to the transglutaminase-like superfamily. PNGase family.</text>
</comment>
<dbReference type="Bgee" id="WBGene00015879">
    <property type="expression patterns" value="Expressed in material anatomical entity and 1 other cell type or tissue"/>
</dbReference>
<evidence type="ECO:0000256" key="3">
    <source>
        <dbReference type="SAM" id="Phobius"/>
    </source>
</evidence>
<dbReference type="PeptideAtlas" id="O45155"/>
<dbReference type="InterPro" id="IPR008979">
    <property type="entry name" value="Galactose-bd-like_sf"/>
</dbReference>
<feature type="domain" description="PAW" evidence="4">
    <location>
        <begin position="638"/>
        <end position="837"/>
    </location>
</feature>
<dbReference type="EMBL" id="BX284605">
    <property type="protein sequence ID" value="CCD62955.2"/>
    <property type="molecule type" value="Genomic_DNA"/>
</dbReference>
<feature type="compositionally biased region" description="Polar residues" evidence="2">
    <location>
        <begin position="622"/>
        <end position="631"/>
    </location>
</feature>
<reference evidence="5 6" key="1">
    <citation type="journal article" date="1998" name="Science">
        <title>Genome sequence of the nematode C. elegans: a platform for investigating biology.</title>
        <authorList>
            <consortium name="The C. elegans sequencing consortium"/>
            <person name="Sulson J.E."/>
            <person name="Waterston R."/>
        </authorList>
    </citation>
    <scope>NUCLEOTIDE SEQUENCE [LARGE SCALE GENOMIC DNA]</scope>
    <source>
        <strain evidence="5 6">Bristol N2</strain>
    </source>
</reference>
<dbReference type="InterPro" id="IPR006588">
    <property type="entry name" value="Peptide_N_glycanase_PAW_dom"/>
</dbReference>